<feature type="region of interest" description="Disordered" evidence="8">
    <location>
        <begin position="460"/>
        <end position="485"/>
    </location>
</feature>
<dbReference type="InterPro" id="IPR038216">
    <property type="entry name" value="SATB_CUTL_sf"/>
</dbReference>
<dbReference type="GO" id="GO:0005634">
    <property type="term" value="C:nucleus"/>
    <property type="evidence" value="ECO:0007669"/>
    <property type="project" value="UniProtKB-SubCell"/>
</dbReference>
<comment type="subcellular location">
    <subcellularLocation>
        <location evidence="6 7">Nucleus</location>
    </subcellularLocation>
</comment>
<gene>
    <name evidence="12" type="ORF">KP79_PYT24037</name>
</gene>
<sequence>MPTWSNIQSTFSDKMDFHAAMETFAEAWVAANTPTAVNSTEPQPQVGKQNSDDLPTLLTKEQLASKQSPPPSSSPSSPVSPVQLSPPSHAHTTKGHSHTPTGHTAIGQPPVGHTHSTTGHTSPTTGHSHPTTGHTQQTTGHTHSTTGLTHPTAGYNHPTSQSHSTGGHTHKKPDPIPVTGHTPQTPNPAPVSSVTPAGTKSLPVHCIIEQTTGVVTFDTPECGSNSSVELDSYAILPSTTLFGEVVRTALIKLGYNPSEAISAKGAVQIKNWRPLTFEVITDDEKATLEDIWGELTQVATLRIRLSSSSGFTVPDTWTDHSVRCAVLSLLRESSQSALAKECPLTQSTISYIANWKYESKLSAEKCREFGDWYKIKIQHVRGFSEDKSSPRDTRMTFHPEHEVPQMRKWYKQCKNPTNAKLKNFADELNKGHVRLERPKVTAAKVKIWWKNERQREKRISQKKLETNEEDDETSQESVQHSSDIEKTRSLLSCDLDKSRSMLLWQLDKSSSLLGFETSGNVSHLMDSPGASQTSGGDSSVSVSHTTAMDVDSHTEGNVSVSHDVASHSKAMERVHLRLQREDLRQGSHDSSLSQDVPRSHDISELSQSHDISELSQSHDMSQDLTKDTGWSQEG</sequence>
<keyword evidence="13" id="KW-1185">Reference proteome</keyword>
<feature type="compositionally biased region" description="Polar residues" evidence="8">
    <location>
        <begin position="35"/>
        <end position="53"/>
    </location>
</feature>
<keyword evidence="2" id="KW-0832">Ubl conjugation</keyword>
<dbReference type="Pfam" id="PF00046">
    <property type="entry name" value="Homeodomain"/>
    <property type="match status" value="1"/>
</dbReference>
<reference evidence="12 13" key="1">
    <citation type="journal article" date="2017" name="Nat. Ecol. Evol.">
        <title>Scallop genome provides insights into evolution of bilaterian karyotype and development.</title>
        <authorList>
            <person name="Wang S."/>
            <person name="Zhang J."/>
            <person name="Jiao W."/>
            <person name="Li J."/>
            <person name="Xun X."/>
            <person name="Sun Y."/>
            <person name="Guo X."/>
            <person name="Huan P."/>
            <person name="Dong B."/>
            <person name="Zhang L."/>
            <person name="Hu X."/>
            <person name="Sun X."/>
            <person name="Wang J."/>
            <person name="Zhao C."/>
            <person name="Wang Y."/>
            <person name="Wang D."/>
            <person name="Huang X."/>
            <person name="Wang R."/>
            <person name="Lv J."/>
            <person name="Li Y."/>
            <person name="Zhang Z."/>
            <person name="Liu B."/>
            <person name="Lu W."/>
            <person name="Hui Y."/>
            <person name="Liang J."/>
            <person name="Zhou Z."/>
            <person name="Hou R."/>
            <person name="Li X."/>
            <person name="Liu Y."/>
            <person name="Li H."/>
            <person name="Ning X."/>
            <person name="Lin Y."/>
            <person name="Zhao L."/>
            <person name="Xing Q."/>
            <person name="Dou J."/>
            <person name="Li Y."/>
            <person name="Mao J."/>
            <person name="Guo H."/>
            <person name="Dou H."/>
            <person name="Li T."/>
            <person name="Mu C."/>
            <person name="Jiang W."/>
            <person name="Fu Q."/>
            <person name="Fu X."/>
            <person name="Miao Y."/>
            <person name="Liu J."/>
            <person name="Yu Q."/>
            <person name="Li R."/>
            <person name="Liao H."/>
            <person name="Li X."/>
            <person name="Kong Y."/>
            <person name="Jiang Z."/>
            <person name="Chourrout D."/>
            <person name="Li R."/>
            <person name="Bao Z."/>
        </authorList>
    </citation>
    <scope>NUCLEOTIDE SEQUENCE [LARGE SCALE GENOMIC DNA]</scope>
    <source>
        <strain evidence="12 13">PY_sf001</strain>
    </source>
</reference>
<evidence type="ECO:0000256" key="3">
    <source>
        <dbReference type="ARBA" id="ARBA00023125"/>
    </source>
</evidence>
<dbReference type="GO" id="GO:0000978">
    <property type="term" value="F:RNA polymerase II cis-regulatory region sequence-specific DNA binding"/>
    <property type="evidence" value="ECO:0007669"/>
    <property type="project" value="TreeGrafter"/>
</dbReference>
<keyword evidence="3 6" id="KW-0238">DNA-binding</keyword>
<dbReference type="PROSITE" id="PS51983">
    <property type="entry name" value="CUTL"/>
    <property type="match status" value="1"/>
</dbReference>
<dbReference type="Pfam" id="PF16534">
    <property type="entry name" value="ULD"/>
    <property type="match status" value="1"/>
</dbReference>
<feature type="compositionally biased region" description="Polar residues" evidence="8">
    <location>
        <begin position="157"/>
        <end position="167"/>
    </location>
</feature>
<feature type="region of interest" description="Disordered" evidence="8">
    <location>
        <begin position="581"/>
        <end position="634"/>
    </location>
</feature>
<organism evidence="12 13">
    <name type="scientific">Mizuhopecten yessoensis</name>
    <name type="common">Japanese scallop</name>
    <name type="synonym">Patinopecten yessoensis</name>
    <dbReference type="NCBI Taxonomy" id="6573"/>
    <lineage>
        <taxon>Eukaryota</taxon>
        <taxon>Metazoa</taxon>
        <taxon>Spiralia</taxon>
        <taxon>Lophotrochozoa</taxon>
        <taxon>Mollusca</taxon>
        <taxon>Bivalvia</taxon>
        <taxon>Autobranchia</taxon>
        <taxon>Pteriomorphia</taxon>
        <taxon>Pectinida</taxon>
        <taxon>Pectinoidea</taxon>
        <taxon>Pectinidae</taxon>
        <taxon>Mizuhopecten</taxon>
    </lineage>
</organism>
<dbReference type="Gene3D" id="3.10.20.710">
    <property type="entry name" value="SATB, ubiquitin-like oligomerisation domain"/>
    <property type="match status" value="1"/>
</dbReference>
<dbReference type="FunFam" id="3.10.20.710:FF:000002">
    <property type="entry name" value="Defective proventriculus, isoform A"/>
    <property type="match status" value="1"/>
</dbReference>
<dbReference type="SUPFAM" id="SSF46689">
    <property type="entry name" value="Homeodomain-like"/>
    <property type="match status" value="1"/>
</dbReference>
<protein>
    <submittedName>
        <fullName evidence="12">DNA-binding protein SATB2</fullName>
    </submittedName>
</protein>
<dbReference type="Proteomes" id="UP000242188">
    <property type="component" value="Unassembled WGS sequence"/>
</dbReference>
<feature type="domain" description="CMP" evidence="10">
    <location>
        <begin position="199"/>
        <end position="307"/>
    </location>
</feature>
<evidence type="ECO:0000256" key="1">
    <source>
        <dbReference type="ARBA" id="ARBA00022737"/>
    </source>
</evidence>
<proteinExistence type="predicted"/>
<feature type="compositionally biased region" description="Low complexity" evidence="8">
    <location>
        <begin position="112"/>
        <end position="152"/>
    </location>
</feature>
<name>A0A210Q7G1_MIZYE</name>
<keyword evidence="5 6" id="KW-0539">Nucleus</keyword>
<evidence type="ECO:0000259" key="9">
    <source>
        <dbReference type="PROSITE" id="PS50071"/>
    </source>
</evidence>
<dbReference type="InterPro" id="IPR032392">
    <property type="entry name" value="ULD"/>
</dbReference>
<feature type="domain" description="CUTL" evidence="11">
    <location>
        <begin position="308"/>
        <end position="381"/>
    </location>
</feature>
<evidence type="ECO:0000256" key="2">
    <source>
        <dbReference type="ARBA" id="ARBA00022843"/>
    </source>
</evidence>
<keyword evidence="1" id="KW-0677">Repeat</keyword>
<dbReference type="SMART" id="SM00389">
    <property type="entry name" value="HOX"/>
    <property type="match status" value="1"/>
</dbReference>
<dbReference type="InterPro" id="IPR039673">
    <property type="entry name" value="SATB1/SATB2"/>
</dbReference>
<evidence type="ECO:0000256" key="5">
    <source>
        <dbReference type="ARBA" id="ARBA00023242"/>
    </source>
</evidence>
<dbReference type="InterPro" id="IPR001356">
    <property type="entry name" value="HD"/>
</dbReference>
<dbReference type="Pfam" id="PF16557">
    <property type="entry name" value="CUTL"/>
    <property type="match status" value="1"/>
</dbReference>
<dbReference type="GO" id="GO:0006338">
    <property type="term" value="P:chromatin remodeling"/>
    <property type="evidence" value="ECO:0007669"/>
    <property type="project" value="InterPro"/>
</dbReference>
<feature type="compositionally biased region" description="Low complexity" evidence="8">
    <location>
        <begin position="74"/>
        <end position="88"/>
    </location>
</feature>
<evidence type="ECO:0000256" key="8">
    <source>
        <dbReference type="SAM" id="MobiDB-lite"/>
    </source>
</evidence>
<feature type="domain" description="Homeobox" evidence="9">
    <location>
        <begin position="389"/>
        <end position="459"/>
    </location>
</feature>
<evidence type="ECO:0000313" key="12">
    <source>
        <dbReference type="EMBL" id="OWF44677.1"/>
    </source>
</evidence>
<evidence type="ECO:0000256" key="7">
    <source>
        <dbReference type="RuleBase" id="RU000682"/>
    </source>
</evidence>
<dbReference type="InterPro" id="IPR009057">
    <property type="entry name" value="Homeodomain-like_sf"/>
</dbReference>
<evidence type="ECO:0000256" key="4">
    <source>
        <dbReference type="ARBA" id="ARBA00023155"/>
    </source>
</evidence>
<dbReference type="PANTHER" id="PTHR15116:SF16">
    <property type="entry name" value="DEFECTIVE PROVENTRICULUS, ISOFORM A"/>
    <property type="match status" value="1"/>
</dbReference>
<feature type="region of interest" description="Disordered" evidence="8">
    <location>
        <begin position="524"/>
        <end position="543"/>
    </location>
</feature>
<feature type="region of interest" description="Disordered" evidence="8">
    <location>
        <begin position="35"/>
        <end position="195"/>
    </location>
</feature>
<feature type="DNA-binding region" description="Homeobox" evidence="6">
    <location>
        <begin position="391"/>
        <end position="460"/>
    </location>
</feature>
<dbReference type="GO" id="GO:0000981">
    <property type="term" value="F:DNA-binding transcription factor activity, RNA polymerase II-specific"/>
    <property type="evidence" value="ECO:0007669"/>
    <property type="project" value="TreeGrafter"/>
</dbReference>
<evidence type="ECO:0000313" key="13">
    <source>
        <dbReference type="Proteomes" id="UP000242188"/>
    </source>
</evidence>
<comment type="caution">
    <text evidence="12">The sequence shown here is derived from an EMBL/GenBank/DDBJ whole genome shotgun (WGS) entry which is preliminary data.</text>
</comment>
<dbReference type="InterPro" id="IPR032355">
    <property type="entry name" value="CUTL"/>
</dbReference>
<dbReference type="InterPro" id="IPR038224">
    <property type="entry name" value="SATB_ULD_sf"/>
</dbReference>
<evidence type="ECO:0000259" key="11">
    <source>
        <dbReference type="PROSITE" id="PS51983"/>
    </source>
</evidence>
<dbReference type="AlphaFoldDB" id="A0A210Q7G1"/>
<keyword evidence="4 6" id="KW-0371">Homeobox</keyword>
<feature type="compositionally biased region" description="Polar residues" evidence="8">
    <location>
        <begin position="604"/>
        <end position="619"/>
    </location>
</feature>
<dbReference type="STRING" id="6573.A0A210Q7G1"/>
<dbReference type="PANTHER" id="PTHR15116">
    <property type="entry name" value="DNA-BINDING PROTEIN SATB FAMILY MEMBER"/>
    <property type="match status" value="1"/>
</dbReference>
<dbReference type="OrthoDB" id="10052721at2759"/>
<evidence type="ECO:0000259" key="10">
    <source>
        <dbReference type="PROSITE" id="PS51982"/>
    </source>
</evidence>
<dbReference type="PROSITE" id="PS51982">
    <property type="entry name" value="CMP"/>
    <property type="match status" value="1"/>
</dbReference>
<dbReference type="FunFam" id="1.10.260.70:FF:000001">
    <property type="entry name" value="DNA-binding protein SATB"/>
    <property type="match status" value="1"/>
</dbReference>
<dbReference type="Gene3D" id="1.10.260.70">
    <property type="entry name" value="SATB, CULT domain"/>
    <property type="match status" value="1"/>
</dbReference>
<dbReference type="PROSITE" id="PS50071">
    <property type="entry name" value="HOMEOBOX_2"/>
    <property type="match status" value="1"/>
</dbReference>
<dbReference type="CDD" id="cd00086">
    <property type="entry name" value="homeodomain"/>
    <property type="match status" value="1"/>
</dbReference>
<feature type="compositionally biased region" description="Polar residues" evidence="8">
    <location>
        <begin position="529"/>
        <end position="543"/>
    </location>
</feature>
<accession>A0A210Q7G1</accession>
<dbReference type="EMBL" id="NEDP02004701">
    <property type="protein sequence ID" value="OWF44677.1"/>
    <property type="molecule type" value="Genomic_DNA"/>
</dbReference>
<evidence type="ECO:0000256" key="6">
    <source>
        <dbReference type="PROSITE-ProRule" id="PRU00108"/>
    </source>
</evidence>
<dbReference type="Gene3D" id="1.10.10.60">
    <property type="entry name" value="Homeodomain-like"/>
    <property type="match status" value="1"/>
</dbReference>